<reference evidence="3" key="1">
    <citation type="submission" date="2022-05" db="EMBL/GenBank/DDBJ databases">
        <authorList>
            <person name="Pankratov T."/>
        </authorList>
    </citation>
    <scope>NUCLEOTIDE SEQUENCE</scope>
    <source>
        <strain evidence="3">BP6-180914</strain>
    </source>
</reference>
<dbReference type="SUPFAM" id="SSF50346">
    <property type="entry name" value="PRC-barrel domain"/>
    <property type="match status" value="1"/>
</dbReference>
<gene>
    <name evidence="3" type="ORF">M8523_08645</name>
</gene>
<sequence length="132" mass="14007">MRRAILVVSFALLGSLVQVESSQAQTPAAPSFVPVPDNAILSSNVTGLGIYNSANQKVGEIKDVVIESGRLAGYVLSVGGFLGIGTRHVVVAPAGLIISYDPKAKGWRAKIDATKEQLKAAPAFLYEDRWAR</sequence>
<dbReference type="RefSeq" id="WP_282584436.1">
    <property type="nucleotide sequence ID" value="NZ_JAMOIM010000004.1"/>
</dbReference>
<dbReference type="InterPro" id="IPR027275">
    <property type="entry name" value="PRC-brl_dom"/>
</dbReference>
<evidence type="ECO:0000313" key="3">
    <source>
        <dbReference type="EMBL" id="MCW6508089.1"/>
    </source>
</evidence>
<dbReference type="EMBL" id="JAMOIM010000004">
    <property type="protein sequence ID" value="MCW6508089.1"/>
    <property type="molecule type" value="Genomic_DNA"/>
</dbReference>
<organism evidence="3 4">
    <name type="scientific">Lichenifustis flavocetrariae</name>
    <dbReference type="NCBI Taxonomy" id="2949735"/>
    <lineage>
        <taxon>Bacteria</taxon>
        <taxon>Pseudomonadati</taxon>
        <taxon>Pseudomonadota</taxon>
        <taxon>Alphaproteobacteria</taxon>
        <taxon>Hyphomicrobiales</taxon>
        <taxon>Lichenihabitantaceae</taxon>
        <taxon>Lichenifustis</taxon>
    </lineage>
</organism>
<keyword evidence="4" id="KW-1185">Reference proteome</keyword>
<evidence type="ECO:0000259" key="2">
    <source>
        <dbReference type="Pfam" id="PF05239"/>
    </source>
</evidence>
<comment type="caution">
    <text evidence="3">The sequence shown here is derived from an EMBL/GenBank/DDBJ whole genome shotgun (WGS) entry which is preliminary data.</text>
</comment>
<dbReference type="Gene3D" id="2.30.30.240">
    <property type="entry name" value="PRC-barrel domain"/>
    <property type="match status" value="1"/>
</dbReference>
<evidence type="ECO:0000256" key="1">
    <source>
        <dbReference type="SAM" id="SignalP"/>
    </source>
</evidence>
<evidence type="ECO:0000313" key="4">
    <source>
        <dbReference type="Proteomes" id="UP001165667"/>
    </source>
</evidence>
<feature type="chain" id="PRO_5041399259" evidence="1">
    <location>
        <begin position="25"/>
        <end position="132"/>
    </location>
</feature>
<feature type="signal peptide" evidence="1">
    <location>
        <begin position="1"/>
        <end position="24"/>
    </location>
</feature>
<dbReference type="PANTHER" id="PTHR36505:SF1">
    <property type="entry name" value="BLR1072 PROTEIN"/>
    <property type="match status" value="1"/>
</dbReference>
<proteinExistence type="predicted"/>
<dbReference type="PANTHER" id="PTHR36505">
    <property type="entry name" value="BLR1072 PROTEIN"/>
    <property type="match status" value="1"/>
</dbReference>
<accession>A0AA42CI84</accession>
<protein>
    <submittedName>
        <fullName evidence="3">PRC-barrel domain-containing protein</fullName>
    </submittedName>
</protein>
<name>A0AA42CI84_9HYPH</name>
<dbReference type="InterPro" id="IPR011033">
    <property type="entry name" value="PRC_barrel-like_sf"/>
</dbReference>
<dbReference type="Pfam" id="PF05239">
    <property type="entry name" value="PRC"/>
    <property type="match status" value="1"/>
</dbReference>
<dbReference type="Proteomes" id="UP001165667">
    <property type="component" value="Unassembled WGS sequence"/>
</dbReference>
<dbReference type="AlphaFoldDB" id="A0AA42CI84"/>
<keyword evidence="1" id="KW-0732">Signal</keyword>
<feature type="domain" description="PRC-barrel" evidence="2">
    <location>
        <begin position="39"/>
        <end position="118"/>
    </location>
</feature>